<dbReference type="SUPFAM" id="SSF103473">
    <property type="entry name" value="MFS general substrate transporter"/>
    <property type="match status" value="1"/>
</dbReference>
<evidence type="ECO:0000313" key="8">
    <source>
        <dbReference type="EMBL" id="BCJ11116.1"/>
    </source>
</evidence>
<evidence type="ECO:0000256" key="3">
    <source>
        <dbReference type="ARBA" id="ARBA00022692"/>
    </source>
</evidence>
<evidence type="ECO:0000313" key="9">
    <source>
        <dbReference type="Proteomes" id="UP000516106"/>
    </source>
</evidence>
<comment type="subcellular location">
    <subcellularLocation>
        <location evidence="1">Cell membrane</location>
        <topology evidence="1">Multi-pass membrane protein</topology>
    </subcellularLocation>
</comment>
<reference evidence="9" key="1">
    <citation type="submission" date="2020-08" db="EMBL/GenBank/DDBJ databases">
        <title>Complete genome sequence of Streptococcus mitis strain Nm-65.</title>
        <authorList>
            <person name="Tabata A."/>
            <person name="Ohkuni H."/>
            <person name="Nagamune H."/>
        </authorList>
    </citation>
    <scope>NUCLEOTIDE SEQUENCE [LARGE SCALE GENOMIC DNA]</scope>
    <source>
        <strain evidence="9">Nm-65</strain>
    </source>
</reference>
<evidence type="ECO:0000256" key="2">
    <source>
        <dbReference type="ARBA" id="ARBA00022448"/>
    </source>
</evidence>
<evidence type="ECO:0000256" key="1">
    <source>
        <dbReference type="ARBA" id="ARBA00004651"/>
    </source>
</evidence>
<accession>A0A7G1J0E7</accession>
<name>A0A7G1J0E7_STRMT</name>
<dbReference type="AlphaFoldDB" id="A0A7G1J0E7"/>
<feature type="transmembrane region" description="Helical" evidence="6">
    <location>
        <begin position="107"/>
        <end position="129"/>
    </location>
</feature>
<dbReference type="Proteomes" id="UP000516106">
    <property type="component" value="Chromosome"/>
</dbReference>
<dbReference type="InterPro" id="IPR036259">
    <property type="entry name" value="MFS_trans_sf"/>
</dbReference>
<keyword evidence="2" id="KW-0813">Transport</keyword>
<feature type="transmembrane region" description="Helical" evidence="6">
    <location>
        <begin position="17"/>
        <end position="37"/>
    </location>
</feature>
<dbReference type="EMBL" id="AP023349">
    <property type="protein sequence ID" value="BCJ11116.1"/>
    <property type="molecule type" value="Genomic_DNA"/>
</dbReference>
<feature type="transmembrane region" description="Helical" evidence="6">
    <location>
        <begin position="135"/>
        <end position="156"/>
    </location>
</feature>
<sequence length="169" mass="19254">MHVYFYYQNQLPDLSSWQISAVMLLGSLLNIVAVYLASKIGKKYAALKIFPILVLLTGVTYLLSYFGTPLIYILVYLISNALYALFQPIFDNDLQERLPSEVRATMLSVYSMMFSLSMIVFFPLTGWLIDNLGFVVAFLYLGFFLVMISLLLAIFLGKMAKRMDDKVIP</sequence>
<dbReference type="InterPro" id="IPR053160">
    <property type="entry name" value="MFS_DHA3_Transporter"/>
</dbReference>
<keyword evidence="5 6" id="KW-0472">Membrane</keyword>
<dbReference type="GO" id="GO:0022857">
    <property type="term" value="F:transmembrane transporter activity"/>
    <property type="evidence" value="ECO:0007669"/>
    <property type="project" value="InterPro"/>
</dbReference>
<evidence type="ECO:0000256" key="5">
    <source>
        <dbReference type="ARBA" id="ARBA00023136"/>
    </source>
</evidence>
<evidence type="ECO:0000256" key="6">
    <source>
        <dbReference type="SAM" id="Phobius"/>
    </source>
</evidence>
<dbReference type="Pfam" id="PF07690">
    <property type="entry name" value="MFS_1"/>
    <property type="match status" value="1"/>
</dbReference>
<proteinExistence type="predicted"/>
<feature type="domain" description="Major facilitator superfamily (MFS) profile" evidence="7">
    <location>
        <begin position="1"/>
        <end position="169"/>
    </location>
</feature>
<gene>
    <name evidence="8" type="ORF">SMNM65_15480</name>
</gene>
<keyword evidence="4 6" id="KW-1133">Transmembrane helix</keyword>
<keyword evidence="3 6" id="KW-0812">Transmembrane</keyword>
<dbReference type="Gene3D" id="1.20.1250.20">
    <property type="entry name" value="MFS general substrate transporter like domains"/>
    <property type="match status" value="1"/>
</dbReference>
<feature type="transmembrane region" description="Helical" evidence="6">
    <location>
        <begin position="44"/>
        <end position="63"/>
    </location>
</feature>
<dbReference type="PANTHER" id="PTHR23530">
    <property type="entry name" value="TRANSPORT PROTEIN-RELATED"/>
    <property type="match status" value="1"/>
</dbReference>
<protein>
    <recommendedName>
        <fullName evidence="7">Major facilitator superfamily (MFS) profile domain-containing protein</fullName>
    </recommendedName>
</protein>
<evidence type="ECO:0000256" key="4">
    <source>
        <dbReference type="ARBA" id="ARBA00022989"/>
    </source>
</evidence>
<organism evidence="8 9">
    <name type="scientific">Streptococcus mitis</name>
    <dbReference type="NCBI Taxonomy" id="28037"/>
    <lineage>
        <taxon>Bacteria</taxon>
        <taxon>Bacillati</taxon>
        <taxon>Bacillota</taxon>
        <taxon>Bacilli</taxon>
        <taxon>Lactobacillales</taxon>
        <taxon>Streptococcaceae</taxon>
        <taxon>Streptococcus</taxon>
        <taxon>Streptococcus mitis group</taxon>
    </lineage>
</organism>
<dbReference type="InterPro" id="IPR020846">
    <property type="entry name" value="MFS_dom"/>
</dbReference>
<feature type="transmembrane region" description="Helical" evidence="6">
    <location>
        <begin position="69"/>
        <end position="86"/>
    </location>
</feature>
<dbReference type="GO" id="GO:0005886">
    <property type="term" value="C:plasma membrane"/>
    <property type="evidence" value="ECO:0007669"/>
    <property type="project" value="UniProtKB-SubCell"/>
</dbReference>
<dbReference type="InterPro" id="IPR011701">
    <property type="entry name" value="MFS"/>
</dbReference>
<dbReference type="PROSITE" id="PS50850">
    <property type="entry name" value="MFS"/>
    <property type="match status" value="1"/>
</dbReference>
<evidence type="ECO:0000259" key="7">
    <source>
        <dbReference type="PROSITE" id="PS50850"/>
    </source>
</evidence>
<dbReference type="PANTHER" id="PTHR23530:SF1">
    <property type="entry name" value="PERMEASE, MAJOR FACILITATOR SUPERFAMILY-RELATED"/>
    <property type="match status" value="1"/>
</dbReference>